<evidence type="ECO:0000313" key="1">
    <source>
        <dbReference type="EMBL" id="KAG5562037.1"/>
    </source>
</evidence>
<evidence type="ECO:0000313" key="2">
    <source>
        <dbReference type="Proteomes" id="UP000823749"/>
    </source>
</evidence>
<dbReference type="Proteomes" id="UP000823749">
    <property type="component" value="Chromosome 2"/>
</dbReference>
<name>A0AAV6LB66_9ERIC</name>
<gene>
    <name evidence="1" type="ORF">RHGRI_004919</name>
</gene>
<keyword evidence="2" id="KW-1185">Reference proteome</keyword>
<dbReference type="AlphaFoldDB" id="A0AAV6LB66"/>
<accession>A0AAV6LB66</accession>
<proteinExistence type="predicted"/>
<organism evidence="1 2">
    <name type="scientific">Rhododendron griersonianum</name>
    <dbReference type="NCBI Taxonomy" id="479676"/>
    <lineage>
        <taxon>Eukaryota</taxon>
        <taxon>Viridiplantae</taxon>
        <taxon>Streptophyta</taxon>
        <taxon>Embryophyta</taxon>
        <taxon>Tracheophyta</taxon>
        <taxon>Spermatophyta</taxon>
        <taxon>Magnoliopsida</taxon>
        <taxon>eudicotyledons</taxon>
        <taxon>Gunneridae</taxon>
        <taxon>Pentapetalae</taxon>
        <taxon>asterids</taxon>
        <taxon>Ericales</taxon>
        <taxon>Ericaceae</taxon>
        <taxon>Ericoideae</taxon>
        <taxon>Rhodoreae</taxon>
        <taxon>Rhododendron</taxon>
    </lineage>
</organism>
<protein>
    <submittedName>
        <fullName evidence="1">Uncharacterized protein</fullName>
    </submittedName>
</protein>
<reference evidence="1" key="1">
    <citation type="submission" date="2020-08" db="EMBL/GenBank/DDBJ databases">
        <title>Plant Genome Project.</title>
        <authorList>
            <person name="Zhang R.-G."/>
        </authorList>
    </citation>
    <scope>NUCLEOTIDE SEQUENCE</scope>
    <source>
        <strain evidence="1">WSP0</strain>
        <tissue evidence="1">Leaf</tissue>
    </source>
</reference>
<dbReference type="PANTHER" id="PTHR34287:SF2">
    <property type="match status" value="1"/>
</dbReference>
<dbReference type="EMBL" id="JACTNZ010000002">
    <property type="protein sequence ID" value="KAG5562037.1"/>
    <property type="molecule type" value="Genomic_DNA"/>
</dbReference>
<dbReference type="PANTHER" id="PTHR34287">
    <property type="entry name" value="OS06G0551500 PROTEIN-RELATED"/>
    <property type="match status" value="1"/>
</dbReference>
<sequence length="88" mass="10112">MVSKSVSDRILMKFSDVSEFDFDYAQSGLWSPPIRRNLFLSSHGAGEILNGREMLRKPRDLQARRTRRRRRRVCFSVGNSGNSSFLGC</sequence>
<comment type="caution">
    <text evidence="1">The sequence shown here is derived from an EMBL/GenBank/DDBJ whole genome shotgun (WGS) entry which is preliminary data.</text>
</comment>